<gene>
    <name evidence="7" type="ORF">CGZ93_14065</name>
</gene>
<dbReference type="SUPFAM" id="SSF53067">
    <property type="entry name" value="Actin-like ATPase domain"/>
    <property type="match status" value="2"/>
</dbReference>
<dbReference type="InterPro" id="IPR018485">
    <property type="entry name" value="FGGY_C"/>
</dbReference>
<dbReference type="GO" id="GO:0016301">
    <property type="term" value="F:kinase activity"/>
    <property type="evidence" value="ECO:0007669"/>
    <property type="project" value="UniProtKB-KW"/>
</dbReference>
<dbReference type="Gene3D" id="3.30.420.40">
    <property type="match status" value="2"/>
</dbReference>
<dbReference type="EMBL" id="NMVQ01000043">
    <property type="protein sequence ID" value="OYO18559.1"/>
    <property type="molecule type" value="Genomic_DNA"/>
</dbReference>
<comment type="similarity">
    <text evidence="1">Belongs to the FGGY kinase family.</text>
</comment>
<keyword evidence="3" id="KW-0808">Transferase</keyword>
<feature type="domain" description="Carbohydrate kinase FGGY N-terminal" evidence="5">
    <location>
        <begin position="3"/>
        <end position="237"/>
    </location>
</feature>
<dbReference type="CDD" id="cd07805">
    <property type="entry name" value="ASKHA_NBD_FGGY_CvXK-like"/>
    <property type="match status" value="1"/>
</dbReference>
<dbReference type="InterPro" id="IPR018484">
    <property type="entry name" value="FGGY_N"/>
</dbReference>
<evidence type="ECO:0000256" key="3">
    <source>
        <dbReference type="ARBA" id="ARBA00022679"/>
    </source>
</evidence>
<sequence length="489" mass="50645">MTVLGVDLGTSVVKAAVFDPAGRVLGAGHAPLTTHWAGRVHEQDPADWWNALVQAVRATGAADDSVSAIGFTGQMQTLTCVGPDGAALRPAILYSDDRATAEADEVRSDVPEWDALTANEQDGTSITAKARWLGHHEPGVLERTEAALLGAPGHVIVRAGGAAVCDATTAATTGLMDFGRRRWEPTLVEAAGLPPHAMPRLEDAPAVAGVLAPDAARELGLRAGIPLVHALGDAGSTTHGFIGLDPGSAYLYLGTSAWVAAVGPTPEVPRVGAVHHLSLPGSACLRIGAVLSGGAAADWARRYLLGDVDFATADRRARERLDVVDPAHLPLCLPSLSGARTPVRDIAARGAFVGVDAGTQPEDLYLAVLLGVALDLRCAADLMGGPPSALPLVGGGSRSPAWRQLLADAFGADILTTSADLDMVGARSAAAWAAEATGDALALDPIFRQDDGVVRTRPRSPLSDARIAQHLRLYEALATTFHDLSNRIP</sequence>
<proteinExistence type="inferred from homology"/>
<evidence type="ECO:0000259" key="5">
    <source>
        <dbReference type="Pfam" id="PF00370"/>
    </source>
</evidence>
<dbReference type="PIRSF" id="PIRSF000538">
    <property type="entry name" value="GlpK"/>
    <property type="match status" value="1"/>
</dbReference>
<reference evidence="7 8" key="1">
    <citation type="submission" date="2017-07" db="EMBL/GenBank/DDBJ databases">
        <title>Draft whole genome sequences of clinical Proprionibacteriaceae strains.</title>
        <authorList>
            <person name="Bernier A.-M."/>
            <person name="Bernard K."/>
            <person name="Domingo M.-C."/>
        </authorList>
    </citation>
    <scope>NUCLEOTIDE SEQUENCE [LARGE SCALE GENOMIC DNA]</scope>
    <source>
        <strain evidence="7 8">NML 130396</strain>
    </source>
</reference>
<keyword evidence="2" id="KW-0119">Carbohydrate metabolism</keyword>
<accession>A0A255GRX2</accession>
<dbReference type="Proteomes" id="UP000216311">
    <property type="component" value="Unassembled WGS sequence"/>
</dbReference>
<evidence type="ECO:0000313" key="8">
    <source>
        <dbReference type="Proteomes" id="UP000216311"/>
    </source>
</evidence>
<name>A0A255GRX2_9ACTN</name>
<dbReference type="PANTHER" id="PTHR43095:SF5">
    <property type="entry name" value="XYLULOSE KINASE"/>
    <property type="match status" value="1"/>
</dbReference>
<dbReference type="InterPro" id="IPR050406">
    <property type="entry name" value="FGGY_Carb_Kinase"/>
</dbReference>
<dbReference type="Pfam" id="PF00370">
    <property type="entry name" value="FGGY_N"/>
    <property type="match status" value="1"/>
</dbReference>
<dbReference type="GO" id="GO:0042732">
    <property type="term" value="P:D-xylose metabolic process"/>
    <property type="evidence" value="ECO:0007669"/>
    <property type="project" value="UniProtKB-KW"/>
</dbReference>
<dbReference type="RefSeq" id="WP_094364793.1">
    <property type="nucleotide sequence ID" value="NZ_NMVQ01000043.1"/>
</dbReference>
<evidence type="ECO:0000256" key="1">
    <source>
        <dbReference type="ARBA" id="ARBA00009156"/>
    </source>
</evidence>
<dbReference type="AlphaFoldDB" id="A0A255GRX2"/>
<protein>
    <submittedName>
        <fullName evidence="7">Sugar kinase</fullName>
    </submittedName>
</protein>
<keyword evidence="4 7" id="KW-0418">Kinase</keyword>
<organism evidence="7 8">
    <name type="scientific">Enemella dayhoffiae</name>
    <dbReference type="NCBI Taxonomy" id="2016507"/>
    <lineage>
        <taxon>Bacteria</taxon>
        <taxon>Bacillati</taxon>
        <taxon>Actinomycetota</taxon>
        <taxon>Actinomycetes</taxon>
        <taxon>Propionibacteriales</taxon>
        <taxon>Propionibacteriaceae</taxon>
        <taxon>Enemella</taxon>
    </lineage>
</organism>
<dbReference type="InterPro" id="IPR000577">
    <property type="entry name" value="Carb_kinase_FGGY"/>
</dbReference>
<keyword evidence="2" id="KW-0859">Xylose metabolism</keyword>
<comment type="caution">
    <text evidence="7">The sequence shown here is derived from an EMBL/GenBank/DDBJ whole genome shotgun (WGS) entry which is preliminary data.</text>
</comment>
<evidence type="ECO:0000256" key="2">
    <source>
        <dbReference type="ARBA" id="ARBA00022629"/>
    </source>
</evidence>
<dbReference type="InterPro" id="IPR043129">
    <property type="entry name" value="ATPase_NBD"/>
</dbReference>
<evidence type="ECO:0000313" key="7">
    <source>
        <dbReference type="EMBL" id="OYO18559.1"/>
    </source>
</evidence>
<dbReference type="PANTHER" id="PTHR43095">
    <property type="entry name" value="SUGAR KINASE"/>
    <property type="match status" value="1"/>
</dbReference>
<evidence type="ECO:0000256" key="4">
    <source>
        <dbReference type="ARBA" id="ARBA00022777"/>
    </source>
</evidence>
<dbReference type="OrthoDB" id="9805576at2"/>
<dbReference type="Pfam" id="PF02782">
    <property type="entry name" value="FGGY_C"/>
    <property type="match status" value="1"/>
</dbReference>
<feature type="domain" description="Carbohydrate kinase FGGY C-terminal" evidence="6">
    <location>
        <begin position="250"/>
        <end position="434"/>
    </location>
</feature>
<evidence type="ECO:0000259" key="6">
    <source>
        <dbReference type="Pfam" id="PF02782"/>
    </source>
</evidence>
<keyword evidence="8" id="KW-1185">Reference proteome</keyword>